<dbReference type="InParanoid" id="A0A2S8SRS5"/>
<dbReference type="RefSeq" id="WP_106380370.1">
    <property type="nucleotide sequence ID" value="NZ_NIGF01000011.1"/>
</dbReference>
<keyword evidence="3" id="KW-1185">Reference proteome</keyword>
<reference evidence="2 3" key="1">
    <citation type="journal article" date="2018" name="Syst. Appl. Microbiol.">
        <title>Abditibacterium utsteinense sp. nov., the first cultivated member of candidate phylum FBP, isolated from ice-free Antarctic soil samples.</title>
        <authorList>
            <person name="Tahon G."/>
            <person name="Tytgat B."/>
            <person name="Lebbe L."/>
            <person name="Carlier A."/>
            <person name="Willems A."/>
        </authorList>
    </citation>
    <scope>NUCLEOTIDE SEQUENCE [LARGE SCALE GENOMIC DNA]</scope>
    <source>
        <strain evidence="2 3">LMG 29911</strain>
    </source>
</reference>
<proteinExistence type="predicted"/>
<sequence length="60" mass="6555">MADKSIFVLGVALITWGGVFLYLLRLAAIAKRLEIELKAHAAQAENSQKMKQNSVPISLS</sequence>
<protein>
    <recommendedName>
        <fullName evidence="4">CcmD family protein</fullName>
    </recommendedName>
</protein>
<dbReference type="AlphaFoldDB" id="A0A2S8SRS5"/>
<accession>A0A2S8SRS5</accession>
<evidence type="ECO:0008006" key="4">
    <source>
        <dbReference type="Google" id="ProtNLM"/>
    </source>
</evidence>
<evidence type="ECO:0000313" key="2">
    <source>
        <dbReference type="EMBL" id="PQV63485.1"/>
    </source>
</evidence>
<dbReference type="Proteomes" id="UP000237684">
    <property type="component" value="Unassembled WGS sequence"/>
</dbReference>
<dbReference type="EMBL" id="NIGF01000011">
    <property type="protein sequence ID" value="PQV63485.1"/>
    <property type="molecule type" value="Genomic_DNA"/>
</dbReference>
<gene>
    <name evidence="2" type="ORF">B1R32_11146</name>
</gene>
<feature type="transmembrane region" description="Helical" evidence="1">
    <location>
        <begin position="6"/>
        <end position="24"/>
    </location>
</feature>
<evidence type="ECO:0000256" key="1">
    <source>
        <dbReference type="SAM" id="Phobius"/>
    </source>
</evidence>
<name>A0A2S8SRS5_9BACT</name>
<keyword evidence="1" id="KW-1133">Transmembrane helix</keyword>
<organism evidence="2 3">
    <name type="scientific">Abditibacterium utsteinense</name>
    <dbReference type="NCBI Taxonomy" id="1960156"/>
    <lineage>
        <taxon>Bacteria</taxon>
        <taxon>Pseudomonadati</taxon>
        <taxon>Abditibacteriota</taxon>
        <taxon>Abditibacteriia</taxon>
        <taxon>Abditibacteriales</taxon>
        <taxon>Abditibacteriaceae</taxon>
        <taxon>Abditibacterium</taxon>
    </lineage>
</organism>
<keyword evidence="1" id="KW-0472">Membrane</keyword>
<comment type="caution">
    <text evidence="2">The sequence shown here is derived from an EMBL/GenBank/DDBJ whole genome shotgun (WGS) entry which is preliminary data.</text>
</comment>
<keyword evidence="1" id="KW-0812">Transmembrane</keyword>
<evidence type="ECO:0000313" key="3">
    <source>
        <dbReference type="Proteomes" id="UP000237684"/>
    </source>
</evidence>